<comment type="caution">
    <text evidence="2">The sequence shown here is derived from an EMBL/GenBank/DDBJ whole genome shotgun (WGS) entry which is preliminary data.</text>
</comment>
<feature type="signal peptide" evidence="1">
    <location>
        <begin position="1"/>
        <end position="22"/>
    </location>
</feature>
<dbReference type="Proteomes" id="UP001258017">
    <property type="component" value="Unassembled WGS sequence"/>
</dbReference>
<gene>
    <name evidence="2" type="ORF">KPH14_001846</name>
</gene>
<feature type="chain" id="PRO_5042136354" evidence="1">
    <location>
        <begin position="23"/>
        <end position="146"/>
    </location>
</feature>
<sequence>MKLIGWTLTCLLLAFFSKNVLSDDDPTLGEHESNVIDQNEGSRITRLTPLSKISTMDSDVLDLRQFLEEIFVGNKTEGVILLVLKLSTFLAKFYAGWNQHHAPHSWSPQPIHVHVHNDLPYAHGQAYHGWEAASGPTDDEHYYYKG</sequence>
<protein>
    <submittedName>
        <fullName evidence="2">Uncharacterized protein</fullName>
    </submittedName>
</protein>
<organism evidence="2 3">
    <name type="scientific">Odynerus spinipes</name>
    <dbReference type="NCBI Taxonomy" id="1348599"/>
    <lineage>
        <taxon>Eukaryota</taxon>
        <taxon>Metazoa</taxon>
        <taxon>Ecdysozoa</taxon>
        <taxon>Arthropoda</taxon>
        <taxon>Hexapoda</taxon>
        <taxon>Insecta</taxon>
        <taxon>Pterygota</taxon>
        <taxon>Neoptera</taxon>
        <taxon>Endopterygota</taxon>
        <taxon>Hymenoptera</taxon>
        <taxon>Apocrita</taxon>
        <taxon>Aculeata</taxon>
        <taxon>Vespoidea</taxon>
        <taxon>Vespidae</taxon>
        <taxon>Eumeninae</taxon>
        <taxon>Odynerus</taxon>
    </lineage>
</organism>
<name>A0AAD9RZU9_9HYME</name>
<keyword evidence="3" id="KW-1185">Reference proteome</keyword>
<evidence type="ECO:0000313" key="3">
    <source>
        <dbReference type="Proteomes" id="UP001258017"/>
    </source>
</evidence>
<reference evidence="2" key="2">
    <citation type="journal article" date="2023" name="Commun. Biol.">
        <title>Intrasexual cuticular hydrocarbon dimorphism in a wasp sheds light on hydrocarbon biosynthesis genes in Hymenoptera.</title>
        <authorList>
            <person name="Moris V.C."/>
            <person name="Podsiadlowski L."/>
            <person name="Martin S."/>
            <person name="Oeyen J.P."/>
            <person name="Donath A."/>
            <person name="Petersen M."/>
            <person name="Wilbrandt J."/>
            <person name="Misof B."/>
            <person name="Liedtke D."/>
            <person name="Thamm M."/>
            <person name="Scheiner R."/>
            <person name="Schmitt T."/>
            <person name="Niehuis O."/>
        </authorList>
    </citation>
    <scope>NUCLEOTIDE SEQUENCE</scope>
    <source>
        <strain evidence="2">GBR_01_08_01A</strain>
    </source>
</reference>
<accession>A0AAD9RZU9</accession>
<evidence type="ECO:0000313" key="2">
    <source>
        <dbReference type="EMBL" id="KAK2588997.1"/>
    </source>
</evidence>
<keyword evidence="1" id="KW-0732">Signal</keyword>
<evidence type="ECO:0000256" key="1">
    <source>
        <dbReference type="SAM" id="SignalP"/>
    </source>
</evidence>
<dbReference type="AlphaFoldDB" id="A0AAD9RZU9"/>
<reference evidence="2" key="1">
    <citation type="submission" date="2021-08" db="EMBL/GenBank/DDBJ databases">
        <authorList>
            <person name="Misof B."/>
            <person name="Oliver O."/>
            <person name="Podsiadlowski L."/>
            <person name="Donath A."/>
            <person name="Peters R."/>
            <person name="Mayer C."/>
            <person name="Rust J."/>
            <person name="Gunkel S."/>
            <person name="Lesny P."/>
            <person name="Martin S."/>
            <person name="Oeyen J.P."/>
            <person name="Petersen M."/>
            <person name="Panagiotis P."/>
            <person name="Wilbrandt J."/>
            <person name="Tanja T."/>
        </authorList>
    </citation>
    <scope>NUCLEOTIDE SEQUENCE</scope>
    <source>
        <strain evidence="2">GBR_01_08_01A</strain>
        <tissue evidence="2">Thorax + abdomen</tissue>
    </source>
</reference>
<proteinExistence type="predicted"/>
<dbReference type="EMBL" id="JAIFRP010000002">
    <property type="protein sequence ID" value="KAK2588997.1"/>
    <property type="molecule type" value="Genomic_DNA"/>
</dbReference>